<dbReference type="InterPro" id="IPR003808">
    <property type="entry name" value="Fe-S_metab-assoc_dom"/>
</dbReference>
<organism evidence="4 5">
    <name type="scientific">Barrientosiimonas humi</name>
    <dbReference type="NCBI Taxonomy" id="999931"/>
    <lineage>
        <taxon>Bacteria</taxon>
        <taxon>Bacillati</taxon>
        <taxon>Actinomycetota</taxon>
        <taxon>Actinomycetes</taxon>
        <taxon>Micrococcales</taxon>
        <taxon>Dermacoccaceae</taxon>
        <taxon>Barrientosiimonas</taxon>
    </lineage>
</organism>
<keyword evidence="5" id="KW-1185">Reference proteome</keyword>
<gene>
    <name evidence="4" type="ORF">FB554_0905</name>
</gene>
<dbReference type="RefSeq" id="WP_142004837.1">
    <property type="nucleotide sequence ID" value="NZ_CAJTBP010000001.1"/>
</dbReference>
<comment type="caution">
    <text evidence="4">The sequence shown here is derived from an EMBL/GenBank/DDBJ whole genome shotgun (WGS) entry which is preliminary data.</text>
</comment>
<evidence type="ECO:0000256" key="2">
    <source>
        <dbReference type="SAM" id="MobiDB-lite"/>
    </source>
</evidence>
<accession>A0A542XA98</accession>
<feature type="compositionally biased region" description="Low complexity" evidence="2">
    <location>
        <begin position="174"/>
        <end position="188"/>
    </location>
</feature>
<feature type="region of interest" description="Disordered" evidence="2">
    <location>
        <begin position="156"/>
        <end position="188"/>
    </location>
</feature>
<sequence>MSEVTDDLPAPLAEVIDDFDALSEPDRLQLLLELSDELPDLPERYADVEMEQVHECQSPLFLAVELEDAADAAGEGPGAAEPVVRLFFRAPPEAPTTRGFAGILHTGLDGQPVSAVLGVPDDIPFRIGLSQAVSPLRMRGMVAMLARIKRQIRDKSAGSLGSPAPPYVRFRACPSLRRPPSGSVPRSP</sequence>
<dbReference type="OrthoDB" id="9806335at2"/>
<protein>
    <submittedName>
        <fullName evidence="4">Cysteine desulfuration protein SufE</fullName>
    </submittedName>
</protein>
<dbReference type="EMBL" id="VFOK01000001">
    <property type="protein sequence ID" value="TQL32773.1"/>
    <property type="molecule type" value="Genomic_DNA"/>
</dbReference>
<dbReference type="AlphaFoldDB" id="A0A542XA98"/>
<name>A0A542XA98_9MICO</name>
<dbReference type="Gene3D" id="3.90.1010.10">
    <property type="match status" value="1"/>
</dbReference>
<evidence type="ECO:0000256" key="1">
    <source>
        <dbReference type="ARBA" id="ARBA00010282"/>
    </source>
</evidence>
<evidence type="ECO:0000313" key="4">
    <source>
        <dbReference type="EMBL" id="TQL32773.1"/>
    </source>
</evidence>
<evidence type="ECO:0000313" key="5">
    <source>
        <dbReference type="Proteomes" id="UP000318336"/>
    </source>
</evidence>
<feature type="domain" description="Fe-S metabolism associated" evidence="3">
    <location>
        <begin position="17"/>
        <end position="151"/>
    </location>
</feature>
<comment type="similarity">
    <text evidence="1">Belongs to the SufE family.</text>
</comment>
<dbReference type="SUPFAM" id="SSF82649">
    <property type="entry name" value="SufE/NifU"/>
    <property type="match status" value="1"/>
</dbReference>
<dbReference type="Pfam" id="PF02657">
    <property type="entry name" value="SufE"/>
    <property type="match status" value="1"/>
</dbReference>
<proteinExistence type="inferred from homology"/>
<dbReference type="PANTHER" id="PTHR43597:SF5">
    <property type="entry name" value="SUFE-LIKE PROTEIN 2, CHLOROPLASTIC"/>
    <property type="match status" value="1"/>
</dbReference>
<evidence type="ECO:0000259" key="3">
    <source>
        <dbReference type="Pfam" id="PF02657"/>
    </source>
</evidence>
<dbReference type="PANTHER" id="PTHR43597">
    <property type="entry name" value="SULFUR ACCEPTOR PROTEIN CSDE"/>
    <property type="match status" value="1"/>
</dbReference>
<dbReference type="Proteomes" id="UP000318336">
    <property type="component" value="Unassembled WGS sequence"/>
</dbReference>
<reference evidence="4 5" key="1">
    <citation type="submission" date="2019-06" db="EMBL/GenBank/DDBJ databases">
        <title>Sequencing the genomes of 1000 actinobacteria strains.</title>
        <authorList>
            <person name="Klenk H.-P."/>
        </authorList>
    </citation>
    <scope>NUCLEOTIDE SEQUENCE [LARGE SCALE GENOMIC DNA]</scope>
    <source>
        <strain evidence="4 5">DSM 24617</strain>
    </source>
</reference>